<accession>A0AAD5UHW5</accession>
<sequence>MDSLINPIKLDLLSCDCEWCKTSKVETARTIDFQWPATYDEYIPPTYLDKKFKQNKDYFVKAVKKYIFGSPPSDSFQKLYPMLRLVKYQPVHHSASLVDKVEEFSPELLPFDPLIQPDHLFENGGYIFPIDAIMDFDLLSADQTIIPMRMQFNAGSESQNDIFFSIRHRNTCEPLFVTYADRGATFITCISDLIRTQFQPYPVLLEPMDNKGVQTITILKPNHIKLKSDQAPPLIEESALESIGSPNEGVNDGFEECHTPNIKLHYSHNLQAEMFMGLMLNAKEEDFPINLSVKTRIKFKTLLLLEAFKGSFWENLPVELVTMIAKYDPALLYKWQLP</sequence>
<dbReference type="EMBL" id="JADGKB010000065">
    <property type="protein sequence ID" value="KAJ3255504.1"/>
    <property type="molecule type" value="Genomic_DNA"/>
</dbReference>
<dbReference type="Proteomes" id="UP001210925">
    <property type="component" value="Unassembled WGS sequence"/>
</dbReference>
<organism evidence="1 2">
    <name type="scientific">Boothiomyces macroporosus</name>
    <dbReference type="NCBI Taxonomy" id="261099"/>
    <lineage>
        <taxon>Eukaryota</taxon>
        <taxon>Fungi</taxon>
        <taxon>Fungi incertae sedis</taxon>
        <taxon>Chytridiomycota</taxon>
        <taxon>Chytridiomycota incertae sedis</taxon>
        <taxon>Chytridiomycetes</taxon>
        <taxon>Rhizophydiales</taxon>
        <taxon>Terramycetaceae</taxon>
        <taxon>Boothiomyces</taxon>
    </lineage>
</organism>
<proteinExistence type="predicted"/>
<evidence type="ECO:0000313" key="1">
    <source>
        <dbReference type="EMBL" id="KAJ3255504.1"/>
    </source>
</evidence>
<protein>
    <submittedName>
        <fullName evidence="1">Uncharacterized protein</fullName>
    </submittedName>
</protein>
<comment type="caution">
    <text evidence="1">The sequence shown here is derived from an EMBL/GenBank/DDBJ whole genome shotgun (WGS) entry which is preliminary data.</text>
</comment>
<dbReference type="AlphaFoldDB" id="A0AAD5UHW5"/>
<evidence type="ECO:0000313" key="2">
    <source>
        <dbReference type="Proteomes" id="UP001210925"/>
    </source>
</evidence>
<keyword evidence="2" id="KW-1185">Reference proteome</keyword>
<name>A0AAD5UHW5_9FUNG</name>
<reference evidence="1" key="1">
    <citation type="submission" date="2020-05" db="EMBL/GenBank/DDBJ databases">
        <title>Phylogenomic resolution of chytrid fungi.</title>
        <authorList>
            <person name="Stajich J.E."/>
            <person name="Amses K."/>
            <person name="Simmons R."/>
            <person name="Seto K."/>
            <person name="Myers J."/>
            <person name="Bonds A."/>
            <person name="Quandt C.A."/>
            <person name="Barry K."/>
            <person name="Liu P."/>
            <person name="Grigoriev I."/>
            <person name="Longcore J.E."/>
            <person name="James T.Y."/>
        </authorList>
    </citation>
    <scope>NUCLEOTIDE SEQUENCE</scope>
    <source>
        <strain evidence="1">PLAUS21</strain>
    </source>
</reference>
<gene>
    <name evidence="1" type="ORF">HK103_006229</name>
</gene>